<dbReference type="AlphaFoldDB" id="A0A1B6DA44"/>
<accession>A0A1B6DA44</accession>
<dbReference type="Pfam" id="PF08614">
    <property type="entry name" value="ATG16"/>
    <property type="match status" value="1"/>
</dbReference>
<evidence type="ECO:0000313" key="3">
    <source>
        <dbReference type="EMBL" id="JAS22567.1"/>
    </source>
</evidence>
<evidence type="ECO:0000259" key="2">
    <source>
        <dbReference type="Pfam" id="PF08614"/>
    </source>
</evidence>
<feature type="domain" description="Autophagy-related protein 16" evidence="2">
    <location>
        <begin position="25"/>
        <end position="97"/>
    </location>
</feature>
<sequence length="100" mass="11338">MRDVSVTSMAADGEVVSSTDWRNKLFSQLQNRNRQQCLCFQDLITFHNQLFDRSKTLRHENLQLTIKNEKLLLEIQGSGTASRTGNVASSKISALEQKNP</sequence>
<feature type="region of interest" description="Disordered" evidence="1">
    <location>
        <begin position="78"/>
        <end position="100"/>
    </location>
</feature>
<proteinExistence type="predicted"/>
<dbReference type="EMBL" id="GEDC01014731">
    <property type="protein sequence ID" value="JAS22567.1"/>
    <property type="molecule type" value="Transcribed_RNA"/>
</dbReference>
<dbReference type="InterPro" id="IPR013923">
    <property type="entry name" value="Autophagy-rel_prot_16_dom"/>
</dbReference>
<name>A0A1B6DA44_9HEMI</name>
<gene>
    <name evidence="3" type="ORF">g.43833</name>
</gene>
<organism evidence="3">
    <name type="scientific">Clastoptera arizonana</name>
    <name type="common">Arizona spittle bug</name>
    <dbReference type="NCBI Taxonomy" id="38151"/>
    <lineage>
        <taxon>Eukaryota</taxon>
        <taxon>Metazoa</taxon>
        <taxon>Ecdysozoa</taxon>
        <taxon>Arthropoda</taxon>
        <taxon>Hexapoda</taxon>
        <taxon>Insecta</taxon>
        <taxon>Pterygota</taxon>
        <taxon>Neoptera</taxon>
        <taxon>Paraneoptera</taxon>
        <taxon>Hemiptera</taxon>
        <taxon>Auchenorrhyncha</taxon>
        <taxon>Cercopoidea</taxon>
        <taxon>Clastopteridae</taxon>
        <taxon>Clastoptera</taxon>
    </lineage>
</organism>
<reference evidence="3" key="1">
    <citation type="submission" date="2015-12" db="EMBL/GenBank/DDBJ databases">
        <title>De novo transcriptome assembly of four potential Pierce s Disease insect vectors from Arizona vineyards.</title>
        <authorList>
            <person name="Tassone E.E."/>
        </authorList>
    </citation>
    <scope>NUCLEOTIDE SEQUENCE</scope>
</reference>
<evidence type="ECO:0000256" key="1">
    <source>
        <dbReference type="SAM" id="MobiDB-lite"/>
    </source>
</evidence>
<protein>
    <recommendedName>
        <fullName evidence="2">Autophagy-related protein 16 domain-containing protein</fullName>
    </recommendedName>
</protein>